<evidence type="ECO:0000313" key="5">
    <source>
        <dbReference type="Proteomes" id="UP000598350"/>
    </source>
</evidence>
<feature type="domain" description="CBM-cenC" evidence="3">
    <location>
        <begin position="114"/>
        <end position="202"/>
    </location>
</feature>
<dbReference type="SUPFAM" id="SSF49785">
    <property type="entry name" value="Galactose-binding domain-like"/>
    <property type="match status" value="1"/>
</dbReference>
<dbReference type="InterPro" id="IPR003305">
    <property type="entry name" value="CenC_carb-bd"/>
</dbReference>
<dbReference type="PROSITE" id="PS51257">
    <property type="entry name" value="PROKAR_LIPOPROTEIN"/>
    <property type="match status" value="1"/>
</dbReference>
<comment type="caution">
    <text evidence="4">The sequence shown here is derived from an EMBL/GenBank/DDBJ whole genome shotgun (WGS) entry which is preliminary data.</text>
</comment>
<evidence type="ECO:0000313" key="4">
    <source>
        <dbReference type="EMBL" id="MBD0849994.1"/>
    </source>
</evidence>
<keyword evidence="1" id="KW-0378">Hydrolase</keyword>
<feature type="transmembrane region" description="Helical" evidence="2">
    <location>
        <begin position="12"/>
        <end position="31"/>
    </location>
</feature>
<keyword evidence="2" id="KW-0812">Transmembrane</keyword>
<sequence>MNTNRSTKSKISTRLPLIALIFGLGIISIIISCETEDDIPPPSAYVEPEPLPVVEGCPEDPIVNDISIGLDFECGGPEISFFGEKDGSFTLEYVDNPVASGINTSEKVVEFIQTAGVEPWAGMFFDLSGKVDFSENQAIKLKVYSPAAEQTILIKLEDSGDGSINKEVMGTTTVANEWEELTFNFSTSDSDKYDRLVLFFNFNGEKDAPTTHYFDDIILGEAGEIIPPVEAEEPTTAAPAPILPESDVISVYSDSYTPTTVSELPTEWSGSGFEEIQIEGNNTIKYSDLDFTGIVTDYGNPTDLTAKAFVHFDYWTADGTELGIKLVNTAVDPAQEDLESFGTVIQGQWVSVDIALDDFAMDRSQVTQILFDNLVAGADITLYIDNLYFHNGQPTGPTSAAPTPTVAEADVISIYSDSYTPTTVSELPTEWSGSGFEEIQIEGNNTIKYSDLDFTGIVTDYGNPTDLTAMTHVHVDYWTADGTELGIKLVNTAVDPVQEDLESFGTVTQGQWVSVDIALDDFAMDKSQVTQILLDNLVAGDANITVYIDNLFFYALNESSIEPTGAAPTPTVAEADVISIYSDAYTPTTVSELPTEWSGSGFEEIQIEGNNTIKYSDLDFTGIVTDYGNPTDLTAMTHVHVDYWTADGTELGIKLVNTAVDPVQEDLESFGTVTQGQWVSVDIALDDFAMDRSQVTQILFDNLVAGDASITVYIDNLYFYR</sequence>
<proteinExistence type="predicted"/>
<keyword evidence="2" id="KW-1133">Transmembrane helix</keyword>
<gene>
    <name evidence="4" type="ORF">HPE63_04865</name>
</gene>
<organism evidence="4 5">
    <name type="scientific">Maribacter arenosus</name>
    <dbReference type="NCBI Taxonomy" id="1854708"/>
    <lineage>
        <taxon>Bacteria</taxon>
        <taxon>Pseudomonadati</taxon>
        <taxon>Bacteroidota</taxon>
        <taxon>Flavobacteriia</taxon>
        <taxon>Flavobacteriales</taxon>
        <taxon>Flavobacteriaceae</taxon>
        <taxon>Maribacter</taxon>
    </lineage>
</organism>
<dbReference type="Proteomes" id="UP000598350">
    <property type="component" value="Unassembled WGS sequence"/>
</dbReference>
<name>A0ABR7V8J1_9FLAO</name>
<accession>A0ABR7V8J1</accession>
<protein>
    <submittedName>
        <fullName evidence="4">Carbohydrate binding domain-containing protein</fullName>
    </submittedName>
</protein>
<keyword evidence="5" id="KW-1185">Reference proteome</keyword>
<dbReference type="Gene3D" id="2.60.120.260">
    <property type="entry name" value="Galactose-binding domain-like"/>
    <property type="match status" value="1"/>
</dbReference>
<reference evidence="4 5" key="1">
    <citation type="submission" date="2020-05" db="EMBL/GenBank/DDBJ databases">
        <title>The draft genome sequence of Maribacter arenosus CAU 1321.</title>
        <authorList>
            <person name="Mu L."/>
        </authorList>
    </citation>
    <scope>NUCLEOTIDE SEQUENCE [LARGE SCALE GENOMIC DNA]</scope>
    <source>
        <strain evidence="4 5">CAU 1321</strain>
    </source>
</reference>
<evidence type="ECO:0000259" key="3">
    <source>
        <dbReference type="Pfam" id="PF02018"/>
    </source>
</evidence>
<dbReference type="EMBL" id="JABTCG010000001">
    <property type="protein sequence ID" value="MBD0849994.1"/>
    <property type="molecule type" value="Genomic_DNA"/>
</dbReference>
<dbReference type="RefSeq" id="WP_188313089.1">
    <property type="nucleotide sequence ID" value="NZ_JABTCG010000001.1"/>
</dbReference>
<dbReference type="InterPro" id="IPR008979">
    <property type="entry name" value="Galactose-bd-like_sf"/>
</dbReference>
<dbReference type="Pfam" id="PF02018">
    <property type="entry name" value="CBM_4_9"/>
    <property type="match status" value="1"/>
</dbReference>
<evidence type="ECO:0000256" key="1">
    <source>
        <dbReference type="ARBA" id="ARBA00022801"/>
    </source>
</evidence>
<evidence type="ECO:0000256" key="2">
    <source>
        <dbReference type="SAM" id="Phobius"/>
    </source>
</evidence>
<keyword evidence="2" id="KW-0472">Membrane</keyword>